<reference evidence="1 2" key="1">
    <citation type="journal article" date="2016" name="Eur. J. Clin. Microbiol. Infect. Dis.">
        <title>Whole genome sequencing as a tool for phylogenetic analysis of clinical strains of Mitis group streptococci.</title>
        <authorList>
            <person name="Rasmussen L.H."/>
            <person name="Dargis R."/>
            <person name="Hojholt K."/>
            <person name="Christensen J.J."/>
            <person name="Skovgaard O."/>
            <person name="Justesen U.S."/>
            <person name="Rosenvinge F.S."/>
            <person name="Moser C."/>
            <person name="Lukjancenko O."/>
            <person name="Rasmussen S."/>
            <person name="Nielsen X.C."/>
        </authorList>
    </citation>
    <scope>NUCLEOTIDE SEQUENCE [LARGE SCALE GENOMIC DNA]</scope>
    <source>
        <strain evidence="1 2">B_007274_11</strain>
    </source>
</reference>
<sequence length="61" mass="7122">MRNQLALSGERIVEKVYPQLLHHVGMIRGEYLLRELNQNILLASCQQFIKEVSKKLQRSNS</sequence>
<organism evidence="1 2">
    <name type="scientific">Streptococcus oralis subsp. oralis</name>
    <dbReference type="NCBI Taxonomy" id="1891914"/>
    <lineage>
        <taxon>Bacteria</taxon>
        <taxon>Bacillati</taxon>
        <taxon>Bacillota</taxon>
        <taxon>Bacilli</taxon>
        <taxon>Lactobacillales</taxon>
        <taxon>Streptococcaceae</taxon>
        <taxon>Streptococcus</taxon>
    </lineage>
</organism>
<gene>
    <name evidence="1" type="ORF">B7712_05700</name>
</gene>
<proteinExistence type="predicted"/>
<dbReference type="AlphaFoldDB" id="A0A1X1GQ38"/>
<protein>
    <submittedName>
        <fullName evidence="1">Uncharacterized protein</fullName>
    </submittedName>
</protein>
<dbReference type="Proteomes" id="UP000193160">
    <property type="component" value="Unassembled WGS sequence"/>
</dbReference>
<name>A0A1X1GQ38_STROR</name>
<evidence type="ECO:0000313" key="2">
    <source>
        <dbReference type="Proteomes" id="UP000193160"/>
    </source>
</evidence>
<comment type="caution">
    <text evidence="1">The sequence shown here is derived from an EMBL/GenBank/DDBJ whole genome shotgun (WGS) entry which is preliminary data.</text>
</comment>
<keyword evidence="2" id="KW-1185">Reference proteome</keyword>
<accession>A0A1X1GQ38</accession>
<evidence type="ECO:0000313" key="1">
    <source>
        <dbReference type="EMBL" id="ORO70704.1"/>
    </source>
</evidence>
<dbReference type="EMBL" id="NCUT01000029">
    <property type="protein sequence ID" value="ORO70704.1"/>
    <property type="molecule type" value="Genomic_DNA"/>
</dbReference>